<protein>
    <submittedName>
        <fullName evidence="1">Uncharacterized protein</fullName>
    </submittedName>
</protein>
<comment type="caution">
    <text evidence="1">The sequence shown here is derived from an EMBL/GenBank/DDBJ whole genome shotgun (WGS) entry which is preliminary data.</text>
</comment>
<proteinExistence type="predicted"/>
<keyword evidence="2" id="KW-1185">Reference proteome</keyword>
<evidence type="ECO:0000313" key="2">
    <source>
        <dbReference type="Proteomes" id="UP000551878"/>
    </source>
</evidence>
<organism evidence="1 2">
    <name type="scientific">Texcoconibacillus texcoconensis</name>
    <dbReference type="NCBI Taxonomy" id="1095777"/>
    <lineage>
        <taxon>Bacteria</taxon>
        <taxon>Bacillati</taxon>
        <taxon>Bacillota</taxon>
        <taxon>Bacilli</taxon>
        <taxon>Bacillales</taxon>
        <taxon>Bacillaceae</taxon>
        <taxon>Texcoconibacillus</taxon>
    </lineage>
</organism>
<gene>
    <name evidence="1" type="ORF">HNQ41_001794</name>
</gene>
<reference evidence="1 2" key="1">
    <citation type="submission" date="2020-08" db="EMBL/GenBank/DDBJ databases">
        <title>Genomic Encyclopedia of Type Strains, Phase IV (KMG-IV): sequencing the most valuable type-strain genomes for metagenomic binning, comparative biology and taxonomic classification.</title>
        <authorList>
            <person name="Goeker M."/>
        </authorList>
    </citation>
    <scope>NUCLEOTIDE SEQUENCE [LARGE SCALE GENOMIC DNA]</scope>
    <source>
        <strain evidence="1 2">DSM 24696</strain>
    </source>
</reference>
<evidence type="ECO:0000313" key="1">
    <source>
        <dbReference type="EMBL" id="MBB5173605.1"/>
    </source>
</evidence>
<dbReference type="EMBL" id="JACHHB010000007">
    <property type="protein sequence ID" value="MBB5173605.1"/>
    <property type="molecule type" value="Genomic_DNA"/>
</dbReference>
<dbReference type="RefSeq" id="WP_184664054.1">
    <property type="nucleotide sequence ID" value="NZ_JACHHB010000007.1"/>
</dbReference>
<dbReference type="Proteomes" id="UP000551878">
    <property type="component" value="Unassembled WGS sequence"/>
</dbReference>
<accession>A0A840QQG0</accession>
<dbReference type="AlphaFoldDB" id="A0A840QQG0"/>
<name>A0A840QQG0_9BACI</name>
<sequence>MNRDTLVQTLQDQKFDEVVELIEEAEAGDIEELELVDSLGLLRDETLNDAVINYLKEQGVEIIYISKEEE</sequence>